<dbReference type="PRINTS" id="PR00344">
    <property type="entry name" value="BCTRLSENSOR"/>
</dbReference>
<keyword evidence="3" id="KW-0597">Phosphoprotein</keyword>
<dbReference type="Gene3D" id="3.30.565.10">
    <property type="entry name" value="Histidine kinase-like ATPase, C-terminal domain"/>
    <property type="match status" value="1"/>
</dbReference>
<accession>A0A1G2G2X6</accession>
<feature type="transmembrane region" description="Helical" evidence="7">
    <location>
        <begin position="61"/>
        <end position="81"/>
    </location>
</feature>
<dbReference type="InterPro" id="IPR036890">
    <property type="entry name" value="HATPase_C_sf"/>
</dbReference>
<proteinExistence type="predicted"/>
<dbReference type="InterPro" id="IPR050736">
    <property type="entry name" value="Sensor_HK_Regulatory"/>
</dbReference>
<evidence type="ECO:0000259" key="8">
    <source>
        <dbReference type="PROSITE" id="PS50109"/>
    </source>
</evidence>
<evidence type="ECO:0000256" key="7">
    <source>
        <dbReference type="SAM" id="Phobius"/>
    </source>
</evidence>
<protein>
    <recommendedName>
        <fullName evidence="2">histidine kinase</fullName>
        <ecNumber evidence="2">2.7.13.3</ecNumber>
    </recommendedName>
</protein>
<reference evidence="9 10" key="1">
    <citation type="journal article" date="2016" name="Nat. Commun.">
        <title>Thousands of microbial genomes shed light on interconnected biogeochemical processes in an aquifer system.</title>
        <authorList>
            <person name="Anantharaman K."/>
            <person name="Brown C.T."/>
            <person name="Hug L.A."/>
            <person name="Sharon I."/>
            <person name="Castelle C.J."/>
            <person name="Probst A.J."/>
            <person name="Thomas B.C."/>
            <person name="Singh A."/>
            <person name="Wilkins M.J."/>
            <person name="Karaoz U."/>
            <person name="Brodie E.L."/>
            <person name="Williams K.H."/>
            <person name="Hubbard S.S."/>
            <person name="Banfield J.F."/>
        </authorList>
    </citation>
    <scope>NUCLEOTIDE SEQUENCE [LARGE SCALE GENOMIC DNA]</scope>
</reference>
<dbReference type="PANTHER" id="PTHR43711:SF31">
    <property type="entry name" value="HISTIDINE KINASE"/>
    <property type="match status" value="1"/>
</dbReference>
<dbReference type="SMART" id="SM00388">
    <property type="entry name" value="HisKA"/>
    <property type="match status" value="1"/>
</dbReference>
<gene>
    <name evidence="9" type="ORF">A2756_05580</name>
</gene>
<dbReference type="FunFam" id="3.30.565.10:FF:000006">
    <property type="entry name" value="Sensor histidine kinase WalK"/>
    <property type="match status" value="1"/>
</dbReference>
<dbReference type="InterPro" id="IPR005467">
    <property type="entry name" value="His_kinase_dom"/>
</dbReference>
<dbReference type="Pfam" id="PF02518">
    <property type="entry name" value="HATPase_c"/>
    <property type="match status" value="1"/>
</dbReference>
<keyword evidence="6" id="KW-0902">Two-component regulatory system</keyword>
<dbReference type="SMART" id="SM00387">
    <property type="entry name" value="HATPase_c"/>
    <property type="match status" value="1"/>
</dbReference>
<dbReference type="STRING" id="1802115.A2756_05580"/>
<keyword evidence="7" id="KW-0812">Transmembrane</keyword>
<feature type="transmembrane region" description="Helical" evidence="7">
    <location>
        <begin position="25"/>
        <end position="49"/>
    </location>
</feature>
<keyword evidence="5" id="KW-0418">Kinase</keyword>
<dbReference type="Proteomes" id="UP000177785">
    <property type="component" value="Unassembled WGS sequence"/>
</dbReference>
<dbReference type="AlphaFoldDB" id="A0A1G2G2X6"/>
<evidence type="ECO:0000256" key="1">
    <source>
        <dbReference type="ARBA" id="ARBA00000085"/>
    </source>
</evidence>
<keyword evidence="4" id="KW-0808">Transferase</keyword>
<dbReference type="SUPFAM" id="SSF47384">
    <property type="entry name" value="Homodimeric domain of signal transducing histidine kinase"/>
    <property type="match status" value="1"/>
</dbReference>
<dbReference type="Gene3D" id="1.10.287.130">
    <property type="match status" value="1"/>
</dbReference>
<comment type="catalytic activity">
    <reaction evidence="1">
        <text>ATP + protein L-histidine = ADP + protein N-phospho-L-histidine.</text>
        <dbReference type="EC" id="2.7.13.3"/>
    </reaction>
</comment>
<dbReference type="EC" id="2.7.13.3" evidence="2"/>
<dbReference type="EMBL" id="MHNL01000017">
    <property type="protein sequence ID" value="OGZ44653.1"/>
    <property type="molecule type" value="Genomic_DNA"/>
</dbReference>
<dbReference type="InterPro" id="IPR036097">
    <property type="entry name" value="HisK_dim/P_sf"/>
</dbReference>
<dbReference type="GO" id="GO:0000155">
    <property type="term" value="F:phosphorelay sensor kinase activity"/>
    <property type="evidence" value="ECO:0007669"/>
    <property type="project" value="InterPro"/>
</dbReference>
<evidence type="ECO:0000256" key="3">
    <source>
        <dbReference type="ARBA" id="ARBA00022553"/>
    </source>
</evidence>
<organism evidence="9 10">
    <name type="scientific">Candidatus Ryanbacteria bacterium RIFCSPHIGHO2_01_FULL_48_27</name>
    <dbReference type="NCBI Taxonomy" id="1802115"/>
    <lineage>
        <taxon>Bacteria</taxon>
        <taxon>Candidatus Ryaniibacteriota</taxon>
    </lineage>
</organism>
<evidence type="ECO:0000256" key="5">
    <source>
        <dbReference type="ARBA" id="ARBA00022777"/>
    </source>
</evidence>
<evidence type="ECO:0000313" key="10">
    <source>
        <dbReference type="Proteomes" id="UP000177785"/>
    </source>
</evidence>
<evidence type="ECO:0000256" key="6">
    <source>
        <dbReference type="ARBA" id="ARBA00023012"/>
    </source>
</evidence>
<evidence type="ECO:0000256" key="4">
    <source>
        <dbReference type="ARBA" id="ARBA00022679"/>
    </source>
</evidence>
<dbReference type="InterPro" id="IPR004358">
    <property type="entry name" value="Sig_transdc_His_kin-like_C"/>
</dbReference>
<dbReference type="Pfam" id="PF00512">
    <property type="entry name" value="HisKA"/>
    <property type="match status" value="1"/>
</dbReference>
<comment type="caution">
    <text evidence="9">The sequence shown here is derived from an EMBL/GenBank/DDBJ whole genome shotgun (WGS) entry which is preliminary data.</text>
</comment>
<keyword evidence="7" id="KW-0472">Membrane</keyword>
<dbReference type="PROSITE" id="PS50109">
    <property type="entry name" value="HIS_KIN"/>
    <property type="match status" value="1"/>
</dbReference>
<name>A0A1G2G2X6_9BACT</name>
<dbReference type="InterPro" id="IPR003661">
    <property type="entry name" value="HisK_dim/P_dom"/>
</dbReference>
<dbReference type="InterPro" id="IPR003594">
    <property type="entry name" value="HATPase_dom"/>
</dbReference>
<feature type="domain" description="Histidine kinase" evidence="8">
    <location>
        <begin position="100"/>
        <end position="318"/>
    </location>
</feature>
<dbReference type="PANTHER" id="PTHR43711">
    <property type="entry name" value="TWO-COMPONENT HISTIDINE KINASE"/>
    <property type="match status" value="1"/>
</dbReference>
<dbReference type="CDD" id="cd00082">
    <property type="entry name" value="HisKA"/>
    <property type="match status" value="1"/>
</dbReference>
<evidence type="ECO:0000256" key="2">
    <source>
        <dbReference type="ARBA" id="ARBA00012438"/>
    </source>
</evidence>
<keyword evidence="7" id="KW-1133">Transmembrane helix</keyword>
<evidence type="ECO:0000313" key="9">
    <source>
        <dbReference type="EMBL" id="OGZ44653.1"/>
    </source>
</evidence>
<sequence>MSPTTQTSSFWQKLNLVDQCKQYRVSLLACPHFLFLVMGFVMIVAMVGTNIVAQRYGDPEIVIFSVSGVTMILFIISHVVVRSFERIALASKAKAEFVSIISHQLRSPLTSIKWLIETLVKDSGKIDEQSKPYLKTVNDYNERMIRLVNDLLEVNRIEDDRMTLRLTENSIVDITKKTIEDYKQFAATSNITLVPEIDESVPKAVFDETRLRWVIENLVNNAIRYGRANTPVTVKISHDKDSIHWSATNQGIGISKEDGKRIFEKFFRGNNSVKLQTEGSGLGLFIARSIVEASGGKIGFSSEENKETTFWFTLPVNNPKKSIQH</sequence>
<dbReference type="SUPFAM" id="SSF55874">
    <property type="entry name" value="ATPase domain of HSP90 chaperone/DNA topoisomerase II/histidine kinase"/>
    <property type="match status" value="1"/>
</dbReference>